<keyword evidence="2" id="KW-1185">Reference proteome</keyword>
<gene>
    <name evidence="1" type="ORF">KIN20_003195</name>
</gene>
<protein>
    <submittedName>
        <fullName evidence="1">Uncharacterized protein</fullName>
    </submittedName>
</protein>
<dbReference type="AlphaFoldDB" id="A0AAD5MHX6"/>
<accession>A0AAD5MHX6</accession>
<evidence type="ECO:0000313" key="2">
    <source>
        <dbReference type="Proteomes" id="UP001196413"/>
    </source>
</evidence>
<proteinExistence type="predicted"/>
<evidence type="ECO:0000313" key="1">
    <source>
        <dbReference type="EMBL" id="KAJ1347989.1"/>
    </source>
</evidence>
<organism evidence="1 2">
    <name type="scientific">Parelaphostrongylus tenuis</name>
    <name type="common">Meningeal worm</name>
    <dbReference type="NCBI Taxonomy" id="148309"/>
    <lineage>
        <taxon>Eukaryota</taxon>
        <taxon>Metazoa</taxon>
        <taxon>Ecdysozoa</taxon>
        <taxon>Nematoda</taxon>
        <taxon>Chromadorea</taxon>
        <taxon>Rhabditida</taxon>
        <taxon>Rhabditina</taxon>
        <taxon>Rhabditomorpha</taxon>
        <taxon>Strongyloidea</taxon>
        <taxon>Metastrongylidae</taxon>
        <taxon>Parelaphostrongylus</taxon>
    </lineage>
</organism>
<dbReference type="Proteomes" id="UP001196413">
    <property type="component" value="Unassembled WGS sequence"/>
</dbReference>
<dbReference type="EMBL" id="JAHQIW010000415">
    <property type="protein sequence ID" value="KAJ1347989.1"/>
    <property type="molecule type" value="Genomic_DNA"/>
</dbReference>
<sequence>MANLAETLATTGDPTANTLYIHPLDPAVGLLFRGEHNKPQRAPPPNHAPSVTITSSLSITSSLTITPSPTITPLTIALSLTITSVGSSDDDTSH</sequence>
<name>A0AAD5MHX6_PARTN</name>
<reference evidence="1" key="1">
    <citation type="submission" date="2021-06" db="EMBL/GenBank/DDBJ databases">
        <title>Parelaphostrongylus tenuis whole genome reference sequence.</title>
        <authorList>
            <person name="Garwood T.J."/>
            <person name="Larsen P.A."/>
            <person name="Fountain-Jones N.M."/>
            <person name="Garbe J.R."/>
            <person name="Macchietto M.G."/>
            <person name="Kania S.A."/>
            <person name="Gerhold R.W."/>
            <person name="Richards J.E."/>
            <person name="Wolf T.M."/>
        </authorList>
    </citation>
    <scope>NUCLEOTIDE SEQUENCE</scope>
    <source>
        <strain evidence="1">MNPRO001-30</strain>
        <tissue evidence="1">Meninges</tissue>
    </source>
</reference>
<comment type="caution">
    <text evidence="1">The sequence shown here is derived from an EMBL/GenBank/DDBJ whole genome shotgun (WGS) entry which is preliminary data.</text>
</comment>